<name>A0A3N0E5P5_9ACTN</name>
<dbReference type="InterPro" id="IPR050508">
    <property type="entry name" value="Methyltransf_Superfamily"/>
</dbReference>
<comment type="caution">
    <text evidence="2">The sequence shown here is derived from an EMBL/GenBank/DDBJ whole genome shotgun (WGS) entry which is preliminary data.</text>
</comment>
<organism evidence="2 3">
    <name type="scientific">Halostreptopolyspora alba</name>
    <dbReference type="NCBI Taxonomy" id="2487137"/>
    <lineage>
        <taxon>Bacteria</taxon>
        <taxon>Bacillati</taxon>
        <taxon>Actinomycetota</taxon>
        <taxon>Actinomycetes</taxon>
        <taxon>Streptosporangiales</taxon>
        <taxon>Nocardiopsidaceae</taxon>
        <taxon>Halostreptopolyspora</taxon>
    </lineage>
</organism>
<dbReference type="InterPro" id="IPR041698">
    <property type="entry name" value="Methyltransf_25"/>
</dbReference>
<dbReference type="Gene3D" id="3.40.50.150">
    <property type="entry name" value="Vaccinia Virus protein VP39"/>
    <property type="match status" value="1"/>
</dbReference>
<dbReference type="EMBL" id="RJMB01000018">
    <property type="protein sequence ID" value="RNL83156.1"/>
    <property type="molecule type" value="Genomic_DNA"/>
</dbReference>
<dbReference type="GO" id="GO:0032259">
    <property type="term" value="P:methylation"/>
    <property type="evidence" value="ECO:0007669"/>
    <property type="project" value="UniProtKB-KW"/>
</dbReference>
<dbReference type="Proteomes" id="UP000269198">
    <property type="component" value="Unassembled WGS sequence"/>
</dbReference>
<reference evidence="2 3" key="1">
    <citation type="submission" date="2018-11" db="EMBL/GenBank/DDBJ databases">
        <title>The genome draft of YIM 96095.</title>
        <authorList>
            <person name="Tang S.-K."/>
            <person name="Chunyu W.-X."/>
            <person name="Feng Y.-Z."/>
        </authorList>
    </citation>
    <scope>NUCLEOTIDE SEQUENCE [LARGE SCALE GENOMIC DNA]</scope>
    <source>
        <strain evidence="2 3">YIM 96095</strain>
    </source>
</reference>
<protein>
    <submittedName>
        <fullName evidence="2">Class I SAM-dependent methyltransferase</fullName>
    </submittedName>
</protein>
<dbReference type="PANTHER" id="PTHR42912:SF80">
    <property type="entry name" value="METHYLTRANSFERASE DOMAIN-CONTAINING PROTEIN"/>
    <property type="match status" value="1"/>
</dbReference>
<dbReference type="RefSeq" id="WP_123202357.1">
    <property type="nucleotide sequence ID" value="NZ_RJMB01000018.1"/>
</dbReference>
<dbReference type="AlphaFoldDB" id="A0A3N0E5P5"/>
<dbReference type="SUPFAM" id="SSF53335">
    <property type="entry name" value="S-adenosyl-L-methionine-dependent methyltransferases"/>
    <property type="match status" value="1"/>
</dbReference>
<keyword evidence="3" id="KW-1185">Reference proteome</keyword>
<keyword evidence="2" id="KW-0808">Transferase</keyword>
<dbReference type="Pfam" id="PF13649">
    <property type="entry name" value="Methyltransf_25"/>
    <property type="match status" value="1"/>
</dbReference>
<gene>
    <name evidence="2" type="ORF">EFW17_16765</name>
</gene>
<evidence type="ECO:0000313" key="2">
    <source>
        <dbReference type="EMBL" id="RNL83156.1"/>
    </source>
</evidence>
<dbReference type="OrthoDB" id="3172472at2"/>
<dbReference type="PANTHER" id="PTHR42912">
    <property type="entry name" value="METHYLTRANSFERASE"/>
    <property type="match status" value="1"/>
</dbReference>
<sequence>MIDQGQGFIPVYERIYPPGDAAARFCAARHPGGTLPSLEPGAGTGRVTLPLAELVGEVVAVELSPEMLERLRSGARQTSAPVSIVEADMTTYEPDREFGLVLCACATFGLVHSRVSQERLVATWARALAPGGTLVIENHNPAGIEALHEGQTRKTVVVPYAEPHRTLLTHGTLDHEREMWTASNIFFDQGTTWTSTDAVLLTSPARMDEYATGAGLEPIERYADFEGTPFKGDELMFVSVYRRP</sequence>
<feature type="domain" description="Methyltransferase" evidence="1">
    <location>
        <begin position="38"/>
        <end position="132"/>
    </location>
</feature>
<dbReference type="InterPro" id="IPR029063">
    <property type="entry name" value="SAM-dependent_MTases_sf"/>
</dbReference>
<evidence type="ECO:0000313" key="3">
    <source>
        <dbReference type="Proteomes" id="UP000269198"/>
    </source>
</evidence>
<dbReference type="CDD" id="cd02440">
    <property type="entry name" value="AdoMet_MTases"/>
    <property type="match status" value="1"/>
</dbReference>
<proteinExistence type="predicted"/>
<keyword evidence="2" id="KW-0489">Methyltransferase</keyword>
<evidence type="ECO:0000259" key="1">
    <source>
        <dbReference type="Pfam" id="PF13649"/>
    </source>
</evidence>
<dbReference type="GO" id="GO:0008168">
    <property type="term" value="F:methyltransferase activity"/>
    <property type="evidence" value="ECO:0007669"/>
    <property type="project" value="UniProtKB-KW"/>
</dbReference>
<accession>A0A3N0E5P5</accession>